<dbReference type="GO" id="GO:0016740">
    <property type="term" value="F:transferase activity"/>
    <property type="evidence" value="ECO:0007669"/>
    <property type="project" value="UniProtKB-KW"/>
</dbReference>
<feature type="transmembrane region" description="Helical" evidence="1">
    <location>
        <begin position="244"/>
        <end position="263"/>
    </location>
</feature>
<evidence type="ECO:0000256" key="1">
    <source>
        <dbReference type="SAM" id="Phobius"/>
    </source>
</evidence>
<keyword evidence="1" id="KW-1133">Transmembrane helix</keyword>
<evidence type="ECO:0000313" key="4">
    <source>
        <dbReference type="Proteomes" id="UP000189670"/>
    </source>
</evidence>
<evidence type="ECO:0000313" key="3">
    <source>
        <dbReference type="EMBL" id="ETR68886.1"/>
    </source>
</evidence>
<accession>A0A1V1P296</accession>
<proteinExistence type="predicted"/>
<keyword evidence="1" id="KW-0472">Membrane</keyword>
<dbReference type="PANTHER" id="PTHR43685">
    <property type="entry name" value="GLYCOSYLTRANSFERASE"/>
    <property type="match status" value="1"/>
</dbReference>
<dbReference type="InterPro" id="IPR001173">
    <property type="entry name" value="Glyco_trans_2-like"/>
</dbReference>
<dbReference type="Proteomes" id="UP000189670">
    <property type="component" value="Unassembled WGS sequence"/>
</dbReference>
<reference evidence="4" key="1">
    <citation type="submission" date="2012-11" db="EMBL/GenBank/DDBJ databases">
        <authorList>
            <person name="Lucero-Rivera Y.E."/>
            <person name="Tovar-Ramirez D."/>
        </authorList>
    </citation>
    <scope>NUCLEOTIDE SEQUENCE [LARGE SCALE GENOMIC DNA]</scope>
    <source>
        <strain evidence="4">Araruama</strain>
    </source>
</reference>
<dbReference type="Gene3D" id="3.90.550.10">
    <property type="entry name" value="Spore Coat Polysaccharide Biosynthesis Protein SpsA, Chain A"/>
    <property type="match status" value="1"/>
</dbReference>
<feature type="domain" description="Glycosyltransferase 2-like" evidence="2">
    <location>
        <begin position="20"/>
        <end position="143"/>
    </location>
</feature>
<comment type="caution">
    <text evidence="3">The sequence shown here is derived from an EMBL/GenBank/DDBJ whole genome shotgun (WGS) entry which is preliminary data.</text>
</comment>
<feature type="transmembrane region" description="Helical" evidence="1">
    <location>
        <begin position="275"/>
        <end position="296"/>
    </location>
</feature>
<organism evidence="3 4">
    <name type="scientific">Candidatus Magnetoglobus multicellularis str. Araruama</name>
    <dbReference type="NCBI Taxonomy" id="890399"/>
    <lineage>
        <taxon>Bacteria</taxon>
        <taxon>Pseudomonadati</taxon>
        <taxon>Thermodesulfobacteriota</taxon>
        <taxon>Desulfobacteria</taxon>
        <taxon>Desulfobacterales</taxon>
        <taxon>Desulfobacteraceae</taxon>
        <taxon>Candidatus Magnetoglobus</taxon>
    </lineage>
</organism>
<protein>
    <submittedName>
        <fullName evidence="3">Glycosyl transferase family 2</fullName>
    </submittedName>
</protein>
<dbReference type="Pfam" id="PF00535">
    <property type="entry name" value="Glycos_transf_2"/>
    <property type="match status" value="1"/>
</dbReference>
<keyword evidence="3" id="KW-0808">Transferase</keyword>
<dbReference type="InterPro" id="IPR029044">
    <property type="entry name" value="Nucleotide-diphossugar_trans"/>
</dbReference>
<sequence>MHHFNSTKDKNVMDSNPILSVIIASYNSKNKISHCLKSLELQTIQNFEIIVVDSSSDNTSECIRKNFPNVKLHQFFQRKFAGDARNIGIQAAQSDIIAFIDADCRAKKDWAENIVKSHESQNLIIGGSIANGNPKSYIGWGAYFCEFSHWMPGISSGYMDDIAAANLSYKKKIFGQYGDFIEGTYCSDTEFHWRVQTHGYRPLFNPSIRIAHTNIDDLKTFLAHEIFHGRSFARVRMKNQNFPAWKRCLYIIGLPLIILRIFIKIFTNNIKAKVYFSAFIRSLPVIIGGVVCWSLGETIGYAKK</sequence>
<name>A0A1V1P296_9BACT</name>
<dbReference type="InterPro" id="IPR050834">
    <property type="entry name" value="Glycosyltransf_2"/>
</dbReference>
<dbReference type="SUPFAM" id="SSF53448">
    <property type="entry name" value="Nucleotide-diphospho-sugar transferases"/>
    <property type="match status" value="1"/>
</dbReference>
<dbReference type="AlphaFoldDB" id="A0A1V1P296"/>
<dbReference type="EMBL" id="ATBP01000804">
    <property type="protein sequence ID" value="ETR68886.1"/>
    <property type="molecule type" value="Genomic_DNA"/>
</dbReference>
<dbReference type="PANTHER" id="PTHR43685:SF2">
    <property type="entry name" value="GLYCOSYLTRANSFERASE 2-LIKE DOMAIN-CONTAINING PROTEIN"/>
    <property type="match status" value="1"/>
</dbReference>
<evidence type="ECO:0000259" key="2">
    <source>
        <dbReference type="Pfam" id="PF00535"/>
    </source>
</evidence>
<keyword evidence="1" id="KW-0812">Transmembrane</keyword>
<gene>
    <name evidence="3" type="ORF">OMM_04293</name>
</gene>